<evidence type="ECO:0000259" key="3">
    <source>
        <dbReference type="PROSITE" id="PS50158"/>
    </source>
</evidence>
<dbReference type="InterPro" id="IPR005135">
    <property type="entry name" value="Endo/exonuclease/phosphatase"/>
</dbReference>
<keyword evidence="7" id="KW-1185">Reference proteome</keyword>
<accession>A0A4Y2TDC5</accession>
<gene>
    <name evidence="6" type="primary">X-elementORF2_963</name>
    <name evidence="6" type="ORF">AVEN_145384_1</name>
</gene>
<dbReference type="InterPro" id="IPR043502">
    <property type="entry name" value="DNA/RNA_pol_sf"/>
</dbReference>
<dbReference type="GO" id="GO:0003676">
    <property type="term" value="F:nucleic acid binding"/>
    <property type="evidence" value="ECO:0007669"/>
    <property type="project" value="InterPro"/>
</dbReference>
<name>A0A4Y2TDC5_ARAVE</name>
<evidence type="ECO:0000256" key="2">
    <source>
        <dbReference type="SAM" id="MobiDB-lite"/>
    </source>
</evidence>
<feature type="domain" description="CCHC-type" evidence="3">
    <location>
        <begin position="177"/>
        <end position="192"/>
    </location>
</feature>
<evidence type="ECO:0000313" key="7">
    <source>
        <dbReference type="Proteomes" id="UP000499080"/>
    </source>
</evidence>
<dbReference type="PROSITE" id="PS50879">
    <property type="entry name" value="RNASE_H_1"/>
    <property type="match status" value="1"/>
</dbReference>
<dbReference type="InterPro" id="IPR036691">
    <property type="entry name" value="Endo/exonu/phosph_ase_sf"/>
</dbReference>
<dbReference type="InterPro" id="IPR001878">
    <property type="entry name" value="Znf_CCHC"/>
</dbReference>
<sequence>MGPVKKPPFSGQSSSIQNFDSFFVIKRVTDKHENFATVSPFLVEKAITGSVGIVKSTKLMRSGDLLVEVASSKQAQQILKLHSLSTISVSVKPHETLNSSKGVITCGRLLNLPIEEITQELRGQGVKDVRRINIRRDGELVPTKHFILTFNTPRLPEYIKAGYVRCSVRPYIPNPLRCFKCQRFGHSKTNCRGTLTCARCAAAGHESTGCTAVEKCVNCQGQHTSFSRSCPKWKQEKEVVSTKYQKNISFPEARRLVKAQAPPDGRSYASVVEKNHPEYQTTHCPHCNHVVTMSNFPSTSKSPEPVAIASSSGTKNKNILPKPSSPTSAVPPDSQDSSGFTVVNRKKKPKISSKSQSENNTQFKANTATKFWKKSPQTSATEKANYKILKTKTDKSKISTVETANSNSESNGENSSDTDSDLTVTSAPEVSSIQKHRARSTSEKSQKLKQAKRGLSQKDLPAKLKKSAHHNSVALGLADRGIVHKDLPSIFGGVPQVPDLKLHPSDEDEDLQMNCDASETPPCDLKGLINVFNPVCIGLQETFLSSNNPFKLRGYNSVRKDAATGSNHSGGVCILTSNLYPSTPLSVHTSLQAVAVQVHARTLVTVCCVYLPPHDVVSQQDLETLVDQLPTPFILLGDFNGHSTLWGSDDTNSRGRQIERLISNNCLCLLNNDEKTYFHEPTHTFHSLDLAICSPTLLPLLHFTVGSDLCNSDHFPIIVSYADSGGAIQYPPRYLFQRADWDNFMQLADITESMVSTADITEAVQNVVNCLMNAANNTIPKCSPRLRKFRRPWWNEACRDSRREEKKRWNIFRRYPTTENHVAFKRAKALARRIRRRSQRESWINFVSSITSSTSSKQLWKRVKAANGIYHDFSFPVLNTGNVTHSDPLDIANTLGHAFAQVSAADSYSPDFVAIKNRAERTPLRFTARSTLPYNSEFRMFELETALSRAHDTSPGPDGITYNMLRHLNTTSLSHLLILFNRIWTEQKYPSQWHEAIVIPILKPGKDPSNPLHYRPIALTSCLCKTFERMVNARLIFELEKQGCIPPLQSGFRRGRSTLDNLVLLETQIRNSFVRRNHLVSIFFDIEKAYDRTWRYGILLTLFNFGFRGNLPIFLKNFLSHRTFRVRMENFYSNHFIQSEGVPQGSVLSVTLFIVHLSQILHRLPSSVHGNLYVDDLQISCQGSNMVLIERQLQNAVNKLVAWCNNNGHAISPEKSRCVHFCRKRSIHLDPVIHINNVAIPVVHEIRFLGVIFDRKLTFLPHVLHLRKKCERSLNILKVLSRTSWGADRTSLLRIYQAVILSSIDYGCMVYGSARPTVLRRLDTIHHSALRICSGAFRTSPVESLYVICLQLPLHLRRQKISALYFFRAQSVPKHPISQLTFSVFLRRLYAARPSHILPFCERTKMLLHDSDLNNVSVQLSDFFTFPPWEIPQFSFLNPFSGFDKSSTAAVTLQQLFHHHRYRYSSFIPIFTDGSKSDGHVGCGVVSPSDTLSYRLHNFCSVFTAELVAIFCALREISPSNQRKFIIYTDSMSALQTLSHYDIQMHPVALKILSILHFLRKEGFSIIFCWVPSHVGISGNETADSIAKFASTFLTQDIPYSDVKKSFVSHLHATWQNNWDLQMNNKLHFVKPFIDMWPILPIRELDVKLTRLRIGHTRFTHKHLIFGERTPVCPTCHSDFSVTHILIECPSFKSHREYHFNSPSLTLQDLVGEKYHPNIFHFLKTIGFFMSI</sequence>
<dbReference type="CDD" id="cd09276">
    <property type="entry name" value="Rnase_HI_RT_non_LTR"/>
    <property type="match status" value="1"/>
</dbReference>
<dbReference type="InterPro" id="IPR036875">
    <property type="entry name" value="Znf_CCHC_sf"/>
</dbReference>
<feature type="region of interest" description="Disordered" evidence="2">
    <location>
        <begin position="295"/>
        <end position="383"/>
    </location>
</feature>
<dbReference type="GO" id="GO:0008270">
    <property type="term" value="F:zinc ion binding"/>
    <property type="evidence" value="ECO:0007669"/>
    <property type="project" value="UniProtKB-KW"/>
</dbReference>
<keyword evidence="1" id="KW-0479">Metal-binding</keyword>
<dbReference type="GO" id="GO:0042575">
    <property type="term" value="C:DNA polymerase complex"/>
    <property type="evidence" value="ECO:0007669"/>
    <property type="project" value="UniProtKB-ARBA"/>
</dbReference>
<dbReference type="Pfam" id="PF00075">
    <property type="entry name" value="RNase_H"/>
    <property type="match status" value="1"/>
</dbReference>
<dbReference type="Proteomes" id="UP000499080">
    <property type="component" value="Unassembled WGS sequence"/>
</dbReference>
<dbReference type="PROSITE" id="PS50158">
    <property type="entry name" value="ZF_CCHC"/>
    <property type="match status" value="1"/>
</dbReference>
<comment type="caution">
    <text evidence="6">The sequence shown here is derived from an EMBL/GenBank/DDBJ whole genome shotgun (WGS) entry which is preliminary data.</text>
</comment>
<dbReference type="GO" id="GO:0003964">
    <property type="term" value="F:RNA-directed DNA polymerase activity"/>
    <property type="evidence" value="ECO:0007669"/>
    <property type="project" value="UniProtKB-KW"/>
</dbReference>
<evidence type="ECO:0000313" key="6">
    <source>
        <dbReference type="EMBL" id="GBN98638.1"/>
    </source>
</evidence>
<reference evidence="6 7" key="1">
    <citation type="journal article" date="2019" name="Sci. Rep.">
        <title>Orb-weaving spider Araneus ventricosus genome elucidates the spidroin gene catalogue.</title>
        <authorList>
            <person name="Kono N."/>
            <person name="Nakamura H."/>
            <person name="Ohtoshi R."/>
            <person name="Moran D.A.P."/>
            <person name="Shinohara A."/>
            <person name="Yoshida Y."/>
            <person name="Fujiwara M."/>
            <person name="Mori M."/>
            <person name="Tomita M."/>
            <person name="Arakawa K."/>
        </authorList>
    </citation>
    <scope>NUCLEOTIDE SEQUENCE [LARGE SCALE GENOMIC DNA]</scope>
</reference>
<keyword evidence="1" id="KW-0862">Zinc</keyword>
<dbReference type="CDD" id="cd01650">
    <property type="entry name" value="RT_nLTR_like"/>
    <property type="match status" value="1"/>
</dbReference>
<keyword evidence="6" id="KW-0695">RNA-directed DNA polymerase</keyword>
<evidence type="ECO:0000256" key="1">
    <source>
        <dbReference type="PROSITE-ProRule" id="PRU00047"/>
    </source>
</evidence>
<organism evidence="6 7">
    <name type="scientific">Araneus ventricosus</name>
    <name type="common">Orbweaver spider</name>
    <name type="synonym">Epeira ventricosa</name>
    <dbReference type="NCBI Taxonomy" id="182803"/>
    <lineage>
        <taxon>Eukaryota</taxon>
        <taxon>Metazoa</taxon>
        <taxon>Ecdysozoa</taxon>
        <taxon>Arthropoda</taxon>
        <taxon>Chelicerata</taxon>
        <taxon>Arachnida</taxon>
        <taxon>Araneae</taxon>
        <taxon>Araneomorphae</taxon>
        <taxon>Entelegynae</taxon>
        <taxon>Araneoidea</taxon>
        <taxon>Araneidae</taxon>
        <taxon>Araneus</taxon>
    </lineage>
</organism>
<dbReference type="Pfam" id="PF14529">
    <property type="entry name" value="Exo_endo_phos_2"/>
    <property type="match status" value="1"/>
</dbReference>
<dbReference type="SUPFAM" id="SSF53098">
    <property type="entry name" value="Ribonuclease H-like"/>
    <property type="match status" value="1"/>
</dbReference>
<keyword evidence="1" id="KW-0863">Zinc-finger</keyword>
<feature type="region of interest" description="Disordered" evidence="2">
    <location>
        <begin position="396"/>
        <end position="469"/>
    </location>
</feature>
<dbReference type="PANTHER" id="PTHR36688:SF2">
    <property type="entry name" value="ENDONUCLEASE_EXONUCLEASE_PHOSPHATASE DOMAIN-CONTAINING PROTEIN"/>
    <property type="match status" value="1"/>
</dbReference>
<dbReference type="GO" id="GO:0004523">
    <property type="term" value="F:RNA-DNA hybrid ribonuclease activity"/>
    <property type="evidence" value="ECO:0007669"/>
    <property type="project" value="InterPro"/>
</dbReference>
<dbReference type="InterPro" id="IPR052560">
    <property type="entry name" value="RdDP_mobile_element"/>
</dbReference>
<dbReference type="InterPro" id="IPR000477">
    <property type="entry name" value="RT_dom"/>
</dbReference>
<feature type="compositionally biased region" description="Low complexity" evidence="2">
    <location>
        <begin position="402"/>
        <end position="426"/>
    </location>
</feature>
<feature type="domain" description="RNase H type-1" evidence="5">
    <location>
        <begin position="1464"/>
        <end position="1592"/>
    </location>
</feature>
<proteinExistence type="predicted"/>
<dbReference type="PROSITE" id="PS50878">
    <property type="entry name" value="RT_POL"/>
    <property type="match status" value="1"/>
</dbReference>
<evidence type="ECO:0000259" key="4">
    <source>
        <dbReference type="PROSITE" id="PS50878"/>
    </source>
</evidence>
<feature type="compositionally biased region" description="Polar residues" evidence="2">
    <location>
        <begin position="358"/>
        <end position="382"/>
    </location>
</feature>
<dbReference type="Pfam" id="PF00078">
    <property type="entry name" value="RVT_1"/>
    <property type="match status" value="1"/>
</dbReference>
<dbReference type="EMBL" id="BGPR01027835">
    <property type="protein sequence ID" value="GBN98638.1"/>
    <property type="molecule type" value="Genomic_DNA"/>
</dbReference>
<dbReference type="InterPro" id="IPR036397">
    <property type="entry name" value="RNaseH_sf"/>
</dbReference>
<dbReference type="Gene3D" id="3.60.10.10">
    <property type="entry name" value="Endonuclease/exonuclease/phosphatase"/>
    <property type="match status" value="1"/>
</dbReference>
<dbReference type="SUPFAM" id="SSF57756">
    <property type="entry name" value="Retrovirus zinc finger-like domains"/>
    <property type="match status" value="1"/>
</dbReference>
<dbReference type="InterPro" id="IPR012337">
    <property type="entry name" value="RNaseH-like_sf"/>
</dbReference>
<protein>
    <submittedName>
        <fullName evidence="6">Putative RNA-directed DNA polymerase from transposon X-element</fullName>
    </submittedName>
</protein>
<dbReference type="SUPFAM" id="SSF56219">
    <property type="entry name" value="DNase I-like"/>
    <property type="match status" value="1"/>
</dbReference>
<dbReference type="SMART" id="SM00343">
    <property type="entry name" value="ZnF_C2HC"/>
    <property type="match status" value="2"/>
</dbReference>
<dbReference type="Gene3D" id="3.30.420.10">
    <property type="entry name" value="Ribonuclease H-like superfamily/Ribonuclease H"/>
    <property type="match status" value="1"/>
</dbReference>
<feature type="domain" description="Reverse transcriptase" evidence="4">
    <location>
        <begin position="982"/>
        <end position="1253"/>
    </location>
</feature>
<dbReference type="InterPro" id="IPR002156">
    <property type="entry name" value="RNaseH_domain"/>
</dbReference>
<keyword evidence="6" id="KW-0548">Nucleotidyltransferase</keyword>
<dbReference type="PANTHER" id="PTHR36688">
    <property type="entry name" value="ENDO/EXONUCLEASE/PHOSPHATASE DOMAIN-CONTAINING PROTEIN"/>
    <property type="match status" value="1"/>
</dbReference>
<dbReference type="OrthoDB" id="8058536at2759"/>
<dbReference type="SUPFAM" id="SSF56672">
    <property type="entry name" value="DNA/RNA polymerases"/>
    <property type="match status" value="1"/>
</dbReference>
<keyword evidence="6" id="KW-0808">Transferase</keyword>
<evidence type="ECO:0000259" key="5">
    <source>
        <dbReference type="PROSITE" id="PS50879"/>
    </source>
</evidence>